<sequence length="168" mass="19552">MEKRLNKKLDAYMCEFKDNIRSKIDKIGTTEEMNNLLQYIYDYEKLAFTKEDFAKRKRIKNVVPLFELCCAKRANCSQCTRRRRDGSIYCGTHMKGTPHGIMDKNDETVDETQKVEVWAQDILGIIYYIDKADNVYQAEDIVNNKPNPKIIAKYVKTSTGFSIPEFGI</sequence>
<proteinExistence type="predicted"/>
<name>A0A6C0KY06_9ZZZZ</name>
<dbReference type="AlphaFoldDB" id="A0A6C0KY06"/>
<organism evidence="1">
    <name type="scientific">viral metagenome</name>
    <dbReference type="NCBI Taxonomy" id="1070528"/>
    <lineage>
        <taxon>unclassified sequences</taxon>
        <taxon>metagenomes</taxon>
        <taxon>organismal metagenomes</taxon>
    </lineage>
</organism>
<accession>A0A6C0KY06</accession>
<reference evidence="1" key="1">
    <citation type="journal article" date="2020" name="Nature">
        <title>Giant virus diversity and host interactions through global metagenomics.</title>
        <authorList>
            <person name="Schulz F."/>
            <person name="Roux S."/>
            <person name="Paez-Espino D."/>
            <person name="Jungbluth S."/>
            <person name="Walsh D.A."/>
            <person name="Denef V.J."/>
            <person name="McMahon K.D."/>
            <person name="Konstantinidis K.T."/>
            <person name="Eloe-Fadrosh E.A."/>
            <person name="Kyrpides N.C."/>
            <person name="Woyke T."/>
        </authorList>
    </citation>
    <scope>NUCLEOTIDE SEQUENCE</scope>
    <source>
        <strain evidence="1">GVMAG-S-3300013094-109</strain>
    </source>
</reference>
<protein>
    <submittedName>
        <fullName evidence="1">Uncharacterized protein</fullName>
    </submittedName>
</protein>
<dbReference type="EMBL" id="MN740989">
    <property type="protein sequence ID" value="QHU21218.1"/>
    <property type="molecule type" value="Genomic_DNA"/>
</dbReference>
<evidence type="ECO:0000313" key="1">
    <source>
        <dbReference type="EMBL" id="QHU21218.1"/>
    </source>
</evidence>